<feature type="compositionally biased region" description="Basic residues" evidence="4">
    <location>
        <begin position="24"/>
        <end position="33"/>
    </location>
</feature>
<dbReference type="AlphaFoldDB" id="A0A9W6Z9T7"/>
<dbReference type="InterPro" id="IPR001202">
    <property type="entry name" value="WW_dom"/>
</dbReference>
<dbReference type="EMBL" id="BRXX01000574">
    <property type="protein sequence ID" value="GMH47213.1"/>
    <property type="molecule type" value="Genomic_DNA"/>
</dbReference>
<dbReference type="InterPro" id="IPR050663">
    <property type="entry name" value="Ankyrin-SOCS_Box"/>
</dbReference>
<feature type="domain" description="WW" evidence="5">
    <location>
        <begin position="424"/>
        <end position="452"/>
    </location>
</feature>
<dbReference type="GO" id="GO:0005634">
    <property type="term" value="C:nucleus"/>
    <property type="evidence" value="ECO:0007669"/>
    <property type="project" value="TreeGrafter"/>
</dbReference>
<feature type="repeat" description="ANK" evidence="3">
    <location>
        <begin position="243"/>
        <end position="275"/>
    </location>
</feature>
<protein>
    <recommendedName>
        <fullName evidence="5">WW domain-containing protein</fullName>
    </recommendedName>
</protein>
<dbReference type="PROSITE" id="PS50020">
    <property type="entry name" value="WW_DOMAIN_2"/>
    <property type="match status" value="1"/>
</dbReference>
<dbReference type="PANTHER" id="PTHR24193:SF121">
    <property type="entry name" value="ADA2A-CONTAINING COMPLEX COMPONENT 3, ISOFORM D"/>
    <property type="match status" value="1"/>
</dbReference>
<proteinExistence type="predicted"/>
<comment type="caution">
    <text evidence="6">The sequence shown here is derived from an EMBL/GenBank/DDBJ whole genome shotgun (WGS) entry which is preliminary data.</text>
</comment>
<gene>
    <name evidence="6" type="ORF">TrVE_jg3071</name>
</gene>
<dbReference type="SMART" id="SM00456">
    <property type="entry name" value="WW"/>
    <property type="match status" value="1"/>
</dbReference>
<dbReference type="SUPFAM" id="SSF48403">
    <property type="entry name" value="Ankyrin repeat"/>
    <property type="match status" value="1"/>
</dbReference>
<organism evidence="6 7">
    <name type="scientific">Triparma verrucosa</name>
    <dbReference type="NCBI Taxonomy" id="1606542"/>
    <lineage>
        <taxon>Eukaryota</taxon>
        <taxon>Sar</taxon>
        <taxon>Stramenopiles</taxon>
        <taxon>Ochrophyta</taxon>
        <taxon>Bolidophyceae</taxon>
        <taxon>Parmales</taxon>
        <taxon>Triparmaceae</taxon>
        <taxon>Triparma</taxon>
    </lineage>
</organism>
<evidence type="ECO:0000256" key="2">
    <source>
        <dbReference type="ARBA" id="ARBA00023043"/>
    </source>
</evidence>
<evidence type="ECO:0000256" key="1">
    <source>
        <dbReference type="ARBA" id="ARBA00022737"/>
    </source>
</evidence>
<evidence type="ECO:0000313" key="6">
    <source>
        <dbReference type="EMBL" id="GMH47213.1"/>
    </source>
</evidence>
<sequence>MGQCLGSGPADVGMEEEDDDDKKKEKRKDNRKRNSQLFSLVDFIDATKNRTLKPGEEEIPELDYTQIICTNASGKKARETDWTKMDPRAARANKTADAVANGNMRCMREQVIGHFTTINRPYTAHWEGDTLLHIVCREGYKIMVEFMFDPKNRSIFDTTQLVADVENAKWRTPLHLAFTPPSATFSASRWGGLRPSGIPKSEKPEDIQIASDWIQPGGEKQRKEIINILVEKGQADVNKLDFHNYSPLHYAVIWGWDDIVEYLVEKGADIEQLDIVGDNCLMLACKHNHLTVVEWLVENTEISINSRNAEGNTALFIAVENGNLDICECLLSYDADVNAVNYSKKTPLKIACASQHTELAHMLLDFKAQRRRSAIALLEGDALYEIQKRLDDDEAEAKAAAEAQRKGKAGGLALGANVSSYGQWVPYLDKKKNEIFYYNKVSRECQWEEPGDYKKNLTYVMRRATFGMHFYH</sequence>
<evidence type="ECO:0000259" key="5">
    <source>
        <dbReference type="PROSITE" id="PS50020"/>
    </source>
</evidence>
<dbReference type="Gene3D" id="1.25.40.20">
    <property type="entry name" value="Ankyrin repeat-containing domain"/>
    <property type="match status" value="1"/>
</dbReference>
<dbReference type="GO" id="GO:0045944">
    <property type="term" value="P:positive regulation of transcription by RNA polymerase II"/>
    <property type="evidence" value="ECO:0007669"/>
    <property type="project" value="TreeGrafter"/>
</dbReference>
<dbReference type="InterPro" id="IPR002110">
    <property type="entry name" value="Ankyrin_rpt"/>
</dbReference>
<feature type="repeat" description="ANK" evidence="3">
    <location>
        <begin position="310"/>
        <end position="342"/>
    </location>
</feature>
<dbReference type="PROSITE" id="PS50297">
    <property type="entry name" value="ANK_REP_REGION"/>
    <property type="match status" value="2"/>
</dbReference>
<evidence type="ECO:0000256" key="4">
    <source>
        <dbReference type="SAM" id="MobiDB-lite"/>
    </source>
</evidence>
<dbReference type="InterPro" id="IPR036770">
    <property type="entry name" value="Ankyrin_rpt-contain_sf"/>
</dbReference>
<reference evidence="7" key="1">
    <citation type="journal article" date="2023" name="Commun. Biol.">
        <title>Genome analysis of Parmales, the sister group of diatoms, reveals the evolutionary specialization of diatoms from phago-mixotrophs to photoautotrophs.</title>
        <authorList>
            <person name="Ban H."/>
            <person name="Sato S."/>
            <person name="Yoshikawa S."/>
            <person name="Yamada K."/>
            <person name="Nakamura Y."/>
            <person name="Ichinomiya M."/>
            <person name="Sato N."/>
            <person name="Blanc-Mathieu R."/>
            <person name="Endo H."/>
            <person name="Kuwata A."/>
            <person name="Ogata H."/>
        </authorList>
    </citation>
    <scope>NUCLEOTIDE SEQUENCE [LARGE SCALE GENOMIC DNA]</scope>
    <source>
        <strain evidence="7">NIES 3699</strain>
    </source>
</reference>
<name>A0A9W6Z9T7_9STRA</name>
<dbReference type="Gene3D" id="2.20.70.10">
    <property type="match status" value="1"/>
</dbReference>
<dbReference type="PANTHER" id="PTHR24193">
    <property type="entry name" value="ANKYRIN REPEAT PROTEIN"/>
    <property type="match status" value="1"/>
</dbReference>
<feature type="region of interest" description="Disordered" evidence="4">
    <location>
        <begin position="1"/>
        <end position="33"/>
    </location>
</feature>
<evidence type="ECO:0000256" key="3">
    <source>
        <dbReference type="PROSITE-ProRule" id="PRU00023"/>
    </source>
</evidence>
<dbReference type="GO" id="GO:0000976">
    <property type="term" value="F:transcription cis-regulatory region binding"/>
    <property type="evidence" value="ECO:0007669"/>
    <property type="project" value="TreeGrafter"/>
</dbReference>
<keyword evidence="7" id="KW-1185">Reference proteome</keyword>
<keyword evidence="1" id="KW-0677">Repeat</keyword>
<dbReference type="Pfam" id="PF12796">
    <property type="entry name" value="Ank_2"/>
    <property type="match status" value="2"/>
</dbReference>
<accession>A0A9W6Z9T7</accession>
<evidence type="ECO:0000313" key="7">
    <source>
        <dbReference type="Proteomes" id="UP001165160"/>
    </source>
</evidence>
<keyword evidence="2 3" id="KW-0040">ANK repeat</keyword>
<dbReference type="PROSITE" id="PS50088">
    <property type="entry name" value="ANK_REPEAT"/>
    <property type="match status" value="2"/>
</dbReference>
<dbReference type="Proteomes" id="UP001165160">
    <property type="component" value="Unassembled WGS sequence"/>
</dbReference>
<dbReference type="SMART" id="SM00248">
    <property type="entry name" value="ANK"/>
    <property type="match status" value="6"/>
</dbReference>